<dbReference type="InterPro" id="IPR046427">
    <property type="entry name" value="Legumain_prodom_sf"/>
</dbReference>
<dbReference type="GO" id="GO:0004197">
    <property type="term" value="F:cysteine-type endopeptidase activity"/>
    <property type="evidence" value="ECO:0007669"/>
    <property type="project" value="TreeGrafter"/>
</dbReference>
<dbReference type="GO" id="GO:0006624">
    <property type="term" value="P:vacuolar protein processing"/>
    <property type="evidence" value="ECO:0007669"/>
    <property type="project" value="TreeGrafter"/>
</dbReference>
<name>A0A6A2X307_HIBSY</name>
<protein>
    <submittedName>
        <fullName evidence="3">Vacuolar-processing enzyme</fullName>
    </submittedName>
</protein>
<keyword evidence="2" id="KW-0732">Signal</keyword>
<evidence type="ECO:0000256" key="2">
    <source>
        <dbReference type="SAM" id="SignalP"/>
    </source>
</evidence>
<reference evidence="3" key="1">
    <citation type="submission" date="2019-09" db="EMBL/GenBank/DDBJ databases">
        <title>Draft genome information of white flower Hibiscus syriacus.</title>
        <authorList>
            <person name="Kim Y.-M."/>
        </authorList>
    </citation>
    <scope>NUCLEOTIDE SEQUENCE [LARGE SCALE GENOMIC DNA]</scope>
    <source>
        <strain evidence="3">YM2019G1</strain>
    </source>
</reference>
<dbReference type="PANTHER" id="PTHR12000">
    <property type="entry name" value="HEMOGLOBINASE FAMILY MEMBER"/>
    <property type="match status" value="1"/>
</dbReference>
<evidence type="ECO:0000313" key="4">
    <source>
        <dbReference type="Proteomes" id="UP000436088"/>
    </source>
</evidence>
<gene>
    <name evidence="3" type="ORF">F3Y22_tig00112259pilonHSYRG00042</name>
</gene>
<accession>A0A6A2X307</accession>
<dbReference type="AlphaFoldDB" id="A0A6A2X307"/>
<feature type="chain" id="PRO_5025580298" evidence="2">
    <location>
        <begin position="22"/>
        <end position="422"/>
    </location>
</feature>
<evidence type="ECO:0000313" key="3">
    <source>
        <dbReference type="EMBL" id="KAE8669078.1"/>
    </source>
</evidence>
<dbReference type="EMBL" id="VEPZ02001536">
    <property type="protein sequence ID" value="KAE8669078.1"/>
    <property type="molecule type" value="Genomic_DNA"/>
</dbReference>
<dbReference type="GO" id="GO:0005773">
    <property type="term" value="C:vacuole"/>
    <property type="evidence" value="ECO:0007669"/>
    <property type="project" value="GOC"/>
</dbReference>
<dbReference type="InterPro" id="IPR001096">
    <property type="entry name" value="Peptidase_C13"/>
</dbReference>
<dbReference type="Gene3D" id="3.40.50.1460">
    <property type="match status" value="2"/>
</dbReference>
<keyword evidence="4" id="KW-1185">Reference proteome</keyword>
<dbReference type="GO" id="GO:0051603">
    <property type="term" value="P:proteolysis involved in protein catabolic process"/>
    <property type="evidence" value="ECO:0007669"/>
    <property type="project" value="TreeGrafter"/>
</dbReference>
<dbReference type="PANTHER" id="PTHR12000:SF50">
    <property type="entry name" value="VACUOLAR-PROCESSING ENZYME GAMMA-ISOZYME"/>
    <property type="match status" value="1"/>
</dbReference>
<evidence type="ECO:0000256" key="1">
    <source>
        <dbReference type="ARBA" id="ARBA00009941"/>
    </source>
</evidence>
<sequence length="422" mass="47215">MVSLLSGVILILLSMAGIVSAGIDVTGDVLRLPSEAYKFFHGATTMKLRARDGRYCFGKFYDEVNDFDSYSVSDCDSNSVSADVCHAYQVLRNGGLKEENIIVFMYDDIAYNEENPSQGIIINSLHGNVVYKGVPKVFYLEACESGSIFEGLLPEGLNIYATTTSNAIKSSWGTYCPGEDLSPPPEYETCLGDLYSVSWMEDSSIFCLLLSSDIHNLRTETLHQQYELVKRRANNDNSEYGSHIMQFGDIGIIKDHLFAYFGTNLVNDDFTFVYENSLVPPTKTVNQHDADLVLSGIRTRITQIIFEPIVQYRKAPDGSARKVEARKQFMEAMSHRMHIDNSVKLIGQLLFGIERGSEVLLFTLFVDTGENLRLAMRITVTVWAETHAFLCQHLQCRNSNGKDGRDICASLSRHSLKSLGFS</sequence>
<dbReference type="Pfam" id="PF01650">
    <property type="entry name" value="Peptidase_C13"/>
    <property type="match status" value="2"/>
</dbReference>
<comment type="caution">
    <text evidence="3">The sequence shown here is derived from an EMBL/GenBank/DDBJ whole genome shotgun (WGS) entry which is preliminary data.</text>
</comment>
<organism evidence="3 4">
    <name type="scientific">Hibiscus syriacus</name>
    <name type="common">Rose of Sharon</name>
    <dbReference type="NCBI Taxonomy" id="106335"/>
    <lineage>
        <taxon>Eukaryota</taxon>
        <taxon>Viridiplantae</taxon>
        <taxon>Streptophyta</taxon>
        <taxon>Embryophyta</taxon>
        <taxon>Tracheophyta</taxon>
        <taxon>Spermatophyta</taxon>
        <taxon>Magnoliopsida</taxon>
        <taxon>eudicotyledons</taxon>
        <taxon>Gunneridae</taxon>
        <taxon>Pentapetalae</taxon>
        <taxon>rosids</taxon>
        <taxon>malvids</taxon>
        <taxon>Malvales</taxon>
        <taxon>Malvaceae</taxon>
        <taxon>Malvoideae</taxon>
        <taxon>Hibiscus</taxon>
    </lineage>
</organism>
<dbReference type="Gene3D" id="1.10.132.130">
    <property type="match status" value="1"/>
</dbReference>
<proteinExistence type="inferred from homology"/>
<feature type="signal peptide" evidence="2">
    <location>
        <begin position="1"/>
        <end position="21"/>
    </location>
</feature>
<dbReference type="Proteomes" id="UP000436088">
    <property type="component" value="Unassembled WGS sequence"/>
</dbReference>
<comment type="similarity">
    <text evidence="1">Belongs to the peptidase C13 family.</text>
</comment>